<dbReference type="AlphaFoldDB" id="A0A9J6F804"/>
<evidence type="ECO:0000313" key="1">
    <source>
        <dbReference type="EMBL" id="KAH8042315.1"/>
    </source>
</evidence>
<evidence type="ECO:0000313" key="2">
    <source>
        <dbReference type="Proteomes" id="UP000821866"/>
    </source>
</evidence>
<organism evidence="1 2">
    <name type="scientific">Rhipicephalus microplus</name>
    <name type="common">Cattle tick</name>
    <name type="synonym">Boophilus microplus</name>
    <dbReference type="NCBI Taxonomy" id="6941"/>
    <lineage>
        <taxon>Eukaryota</taxon>
        <taxon>Metazoa</taxon>
        <taxon>Ecdysozoa</taxon>
        <taxon>Arthropoda</taxon>
        <taxon>Chelicerata</taxon>
        <taxon>Arachnida</taxon>
        <taxon>Acari</taxon>
        <taxon>Parasitiformes</taxon>
        <taxon>Ixodida</taxon>
        <taxon>Ixodoidea</taxon>
        <taxon>Ixodidae</taxon>
        <taxon>Rhipicephalinae</taxon>
        <taxon>Rhipicephalus</taxon>
        <taxon>Boophilus</taxon>
    </lineage>
</organism>
<reference evidence="1" key="1">
    <citation type="journal article" date="2020" name="Cell">
        <title>Large-Scale Comparative Analyses of Tick Genomes Elucidate Their Genetic Diversity and Vector Capacities.</title>
        <authorList>
            <consortium name="Tick Genome and Microbiome Consortium (TIGMIC)"/>
            <person name="Jia N."/>
            <person name="Wang J."/>
            <person name="Shi W."/>
            <person name="Du L."/>
            <person name="Sun Y."/>
            <person name="Zhan W."/>
            <person name="Jiang J.F."/>
            <person name="Wang Q."/>
            <person name="Zhang B."/>
            <person name="Ji P."/>
            <person name="Bell-Sakyi L."/>
            <person name="Cui X.M."/>
            <person name="Yuan T.T."/>
            <person name="Jiang B.G."/>
            <person name="Yang W.F."/>
            <person name="Lam T.T."/>
            <person name="Chang Q.C."/>
            <person name="Ding S.J."/>
            <person name="Wang X.J."/>
            <person name="Zhu J.G."/>
            <person name="Ruan X.D."/>
            <person name="Zhao L."/>
            <person name="Wei J.T."/>
            <person name="Ye R.Z."/>
            <person name="Que T.C."/>
            <person name="Du C.H."/>
            <person name="Zhou Y.H."/>
            <person name="Cheng J.X."/>
            <person name="Dai P.F."/>
            <person name="Guo W.B."/>
            <person name="Han X.H."/>
            <person name="Huang E.J."/>
            <person name="Li L.F."/>
            <person name="Wei W."/>
            <person name="Gao Y.C."/>
            <person name="Liu J.Z."/>
            <person name="Shao H.Z."/>
            <person name="Wang X."/>
            <person name="Wang C.C."/>
            <person name="Yang T.C."/>
            <person name="Huo Q.B."/>
            <person name="Li W."/>
            <person name="Chen H.Y."/>
            <person name="Chen S.E."/>
            <person name="Zhou L.G."/>
            <person name="Ni X.B."/>
            <person name="Tian J.H."/>
            <person name="Sheng Y."/>
            <person name="Liu T."/>
            <person name="Pan Y.S."/>
            <person name="Xia L.Y."/>
            <person name="Li J."/>
            <person name="Zhao F."/>
            <person name="Cao W.C."/>
        </authorList>
    </citation>
    <scope>NUCLEOTIDE SEQUENCE</scope>
    <source>
        <strain evidence="1">Rmic-2018</strain>
    </source>
</reference>
<dbReference type="VEuPathDB" id="VectorBase:LOC119176656"/>
<gene>
    <name evidence="1" type="ORF">HPB51_021399</name>
</gene>
<reference evidence="1" key="2">
    <citation type="submission" date="2021-09" db="EMBL/GenBank/DDBJ databases">
        <authorList>
            <person name="Jia N."/>
            <person name="Wang J."/>
            <person name="Shi W."/>
            <person name="Du L."/>
            <person name="Sun Y."/>
            <person name="Zhan W."/>
            <person name="Jiang J."/>
            <person name="Wang Q."/>
            <person name="Zhang B."/>
            <person name="Ji P."/>
            <person name="Sakyi L.B."/>
            <person name="Cui X."/>
            <person name="Yuan T."/>
            <person name="Jiang B."/>
            <person name="Yang W."/>
            <person name="Lam T.T.-Y."/>
            <person name="Chang Q."/>
            <person name="Ding S."/>
            <person name="Wang X."/>
            <person name="Zhu J."/>
            <person name="Ruan X."/>
            <person name="Zhao L."/>
            <person name="Wei J."/>
            <person name="Que T."/>
            <person name="Du C."/>
            <person name="Cheng J."/>
            <person name="Dai P."/>
            <person name="Han X."/>
            <person name="Huang E."/>
            <person name="Gao Y."/>
            <person name="Liu J."/>
            <person name="Shao H."/>
            <person name="Ye R."/>
            <person name="Li L."/>
            <person name="Wei W."/>
            <person name="Wang X."/>
            <person name="Wang C."/>
            <person name="Huo Q."/>
            <person name="Li W."/>
            <person name="Guo W."/>
            <person name="Chen H."/>
            <person name="Chen S."/>
            <person name="Zhou L."/>
            <person name="Zhou L."/>
            <person name="Ni X."/>
            <person name="Tian J."/>
            <person name="Zhou Y."/>
            <person name="Sheng Y."/>
            <person name="Liu T."/>
            <person name="Pan Y."/>
            <person name="Xia L."/>
            <person name="Li J."/>
            <person name="Zhao F."/>
            <person name="Cao W."/>
        </authorList>
    </citation>
    <scope>NUCLEOTIDE SEQUENCE</scope>
    <source>
        <strain evidence="1">Rmic-2018</strain>
        <tissue evidence="1">Larvae</tissue>
    </source>
</reference>
<evidence type="ECO:0008006" key="3">
    <source>
        <dbReference type="Google" id="ProtNLM"/>
    </source>
</evidence>
<protein>
    <recommendedName>
        <fullName evidence="3">Tick transposon</fullName>
    </recommendedName>
</protein>
<dbReference type="Proteomes" id="UP000821866">
    <property type="component" value="Chromosome 1"/>
</dbReference>
<keyword evidence="2" id="KW-1185">Reference proteome</keyword>
<comment type="caution">
    <text evidence="1">The sequence shown here is derived from an EMBL/GenBank/DDBJ whole genome shotgun (WGS) entry which is preliminary data.</text>
</comment>
<dbReference type="EMBL" id="JABSTU010000001">
    <property type="protein sequence ID" value="KAH8042315.1"/>
    <property type="molecule type" value="Genomic_DNA"/>
</dbReference>
<name>A0A9J6F804_RHIMP</name>
<proteinExistence type="predicted"/>
<sequence length="194" mass="21052">MGQCAAAFNALVLSSRDVNGHSSPPCRHRPRKIRTRLRGLAGKRPTPECVLRHETAATFHGLLAGRLLVFTDGSGQNDGRATAACVLHSLELLSECRFACEVLSTIAELAVLDLAADALLGKRVPSAAVLSDSRAALQLLAQDSRRALVATRIVRKLEVAQDLGCDLVLQSTFEYPAMKWPMSSPRMRTLRKPL</sequence>
<accession>A0A9J6F804</accession>